<dbReference type="SUPFAM" id="SSF48592">
    <property type="entry name" value="GroEL equatorial domain-like"/>
    <property type="match status" value="1"/>
</dbReference>
<dbReference type="Gene3D" id="3.30.260.10">
    <property type="entry name" value="TCP-1-like chaperonin intermediate domain"/>
    <property type="match status" value="1"/>
</dbReference>
<dbReference type="EMBL" id="BDEQ01000001">
    <property type="protein sequence ID" value="GAT92666.1"/>
    <property type="molecule type" value="Genomic_DNA"/>
</dbReference>
<dbReference type="InterPro" id="IPR027410">
    <property type="entry name" value="TCP-1-like_intermed_sf"/>
</dbReference>
<evidence type="ECO:0000256" key="1">
    <source>
        <dbReference type="ARBA" id="ARBA00004496"/>
    </source>
</evidence>
<dbReference type="FunFam" id="3.50.7.10:FF:000002">
    <property type="entry name" value="T-complex protein 1 subunit beta"/>
    <property type="match status" value="1"/>
</dbReference>
<proteinExistence type="inferred from homology"/>
<evidence type="ECO:0000313" key="10">
    <source>
        <dbReference type="EMBL" id="GAT92666.1"/>
    </source>
</evidence>
<dbReference type="VEuPathDB" id="AmoebaDB:EHI_103270"/>
<dbReference type="FunFam" id="1.10.560.10:FF:000017">
    <property type="entry name" value="T-complex protein 1 subunit eta"/>
    <property type="match status" value="1"/>
</dbReference>
<evidence type="ECO:0000313" key="11">
    <source>
        <dbReference type="Proteomes" id="UP000078387"/>
    </source>
</evidence>
<organism evidence="10 11">
    <name type="scientific">Entamoeba histolytica</name>
    <dbReference type="NCBI Taxonomy" id="5759"/>
    <lineage>
        <taxon>Eukaryota</taxon>
        <taxon>Amoebozoa</taxon>
        <taxon>Evosea</taxon>
        <taxon>Archamoebae</taxon>
        <taxon>Mastigamoebida</taxon>
        <taxon>Entamoebidae</taxon>
        <taxon>Entamoeba</taxon>
    </lineage>
</organism>
<keyword evidence="3" id="KW-0963">Cytoplasm</keyword>
<keyword evidence="4 9" id="KW-0547">Nucleotide-binding</keyword>
<name>A0A5K1VF08_ENTHI</name>
<dbReference type="AlphaFoldDB" id="A0A5K1VF08"/>
<dbReference type="NCBIfam" id="NF041083">
    <property type="entry name" value="thermosome_beta"/>
    <property type="match status" value="1"/>
</dbReference>
<dbReference type="GO" id="GO:0005832">
    <property type="term" value="C:chaperonin-containing T-complex"/>
    <property type="evidence" value="ECO:0007669"/>
    <property type="project" value="InterPro"/>
</dbReference>
<keyword evidence="6 9" id="KW-0143">Chaperone</keyword>
<dbReference type="Gene3D" id="1.10.560.10">
    <property type="entry name" value="GroEL-like equatorial domain"/>
    <property type="match status" value="1"/>
</dbReference>
<dbReference type="InterPro" id="IPR002194">
    <property type="entry name" value="Chaperonin_TCP-1_CS"/>
</dbReference>
<dbReference type="PROSITE" id="PS00750">
    <property type="entry name" value="TCP1_1"/>
    <property type="match status" value="1"/>
</dbReference>
<dbReference type="InterPro" id="IPR053374">
    <property type="entry name" value="TCP-1_chaperonin"/>
</dbReference>
<dbReference type="SUPFAM" id="SSF54849">
    <property type="entry name" value="GroEL-intermediate domain like"/>
    <property type="match status" value="1"/>
</dbReference>
<reference evidence="10 11" key="1">
    <citation type="submission" date="2016-05" db="EMBL/GenBank/DDBJ databases">
        <title>First whole genome sequencing of Entamoeba histolytica HM1:IMSS-clone-6.</title>
        <authorList>
            <person name="Mukherjee Avik.K."/>
            <person name="Izumyama S."/>
            <person name="Nakada-Tsukui K."/>
            <person name="Nozaki T."/>
        </authorList>
    </citation>
    <scope>NUCLEOTIDE SEQUENCE [LARGE SCALE GENOMIC DNA]</scope>
    <source>
        <strain evidence="10 11">HM1:IMSS clone 6</strain>
    </source>
</reference>
<comment type="subcellular location">
    <subcellularLocation>
        <location evidence="1">Cytoplasm</location>
    </subcellularLocation>
</comment>
<gene>
    <name evidence="10" type="ORF">CL6EHI_103270</name>
</gene>
<dbReference type="InterPro" id="IPR027413">
    <property type="entry name" value="GROEL-like_equatorial_sf"/>
</dbReference>
<dbReference type="NCBIfam" id="TIGR02341">
    <property type="entry name" value="chap_CCT_beta"/>
    <property type="match status" value="1"/>
</dbReference>
<dbReference type="GO" id="GO:0016887">
    <property type="term" value="F:ATP hydrolysis activity"/>
    <property type="evidence" value="ECO:0007669"/>
    <property type="project" value="InterPro"/>
</dbReference>
<dbReference type="VEuPathDB" id="AmoebaDB:EHI7A_082490"/>
<dbReference type="Pfam" id="PF00118">
    <property type="entry name" value="Cpn60_TCP1"/>
    <property type="match status" value="1"/>
</dbReference>
<dbReference type="OMA" id="CAEMVMS"/>
<dbReference type="Proteomes" id="UP000078387">
    <property type="component" value="Unassembled WGS sequence"/>
</dbReference>
<sequence>MQGTQFDSTPVRVLKSDTQHVVGDTARMTATVGAIAIADLVKTTLGPMGMDKILIGSSQADNITVTNDGATILKSVRLENPAAKVLVEMSKTTDEEVGDGTTSVTVLAGELMREAEKLMAEKIHPQVIIEGWRIALKAAQEKLETMQFDVSSDHEAYKKRLMDIARTTLSSKILSAEKEKFAQIAVDAIEKIGDADIDNVVILQKIGGEMRESYLEDGFLLEKKFGTAQKHKVENPKIMVANTAMDNDRIKIWSGKVKVDSVSKVAEIEEAERSRMLKKCEQIKAHGVTCFVSRQLIYPIPEQFFNANGIVSIDHADFDGVERIAALSGAEILSTFDHPDEAKLGTCKSIEEIMIGEETLIRFSGFPHGGACTVVLRGPSKQLLGEMERSLHDALCVLHIIRKDTKMICGGGCVEMELSLAVEEAAKKTEGKKALAVEAFARALRQLPMIIADNAGYDSADLVAQLRAAHANNSIQNAGLDMEHGTIADMKQIGIIEPFRVKKHILTAATEAAEMIIRVDHIIQAAPRKREQR</sequence>
<dbReference type="Gene3D" id="3.50.7.10">
    <property type="entry name" value="GroEL"/>
    <property type="match status" value="1"/>
</dbReference>
<comment type="function">
    <text evidence="7">Molecular chaperone; assists the folding of proteins upon ATP hydrolysis. Known to play a role, in vitro, in the folding of actin and tubulin.</text>
</comment>
<dbReference type="CDD" id="cd03336">
    <property type="entry name" value="TCP1_beta"/>
    <property type="match status" value="1"/>
</dbReference>
<evidence type="ECO:0000256" key="6">
    <source>
        <dbReference type="ARBA" id="ARBA00023186"/>
    </source>
</evidence>
<dbReference type="PROSITE" id="PS00751">
    <property type="entry name" value="TCP1_2"/>
    <property type="match status" value="1"/>
</dbReference>
<dbReference type="VEuPathDB" id="AmoebaDB:KM1_152170"/>
<keyword evidence="5 9" id="KW-0067">ATP-binding</keyword>
<dbReference type="VEuPathDB" id="AmoebaDB:EHI8A_084320"/>
<evidence type="ECO:0000256" key="8">
    <source>
        <dbReference type="ARBA" id="ARBA00033237"/>
    </source>
</evidence>
<evidence type="ECO:0000256" key="2">
    <source>
        <dbReference type="ARBA" id="ARBA00008020"/>
    </source>
</evidence>
<evidence type="ECO:0000256" key="3">
    <source>
        <dbReference type="ARBA" id="ARBA00022490"/>
    </source>
</evidence>
<comment type="caution">
    <text evidence="10">The sequence shown here is derived from an EMBL/GenBank/DDBJ whole genome shotgun (WGS) entry which is preliminary data.</text>
</comment>
<evidence type="ECO:0000256" key="9">
    <source>
        <dbReference type="RuleBase" id="RU004187"/>
    </source>
</evidence>
<evidence type="ECO:0000256" key="7">
    <source>
        <dbReference type="ARBA" id="ARBA00024677"/>
    </source>
</evidence>
<dbReference type="InterPro" id="IPR027409">
    <property type="entry name" value="GroEL-like_apical_dom_sf"/>
</dbReference>
<protein>
    <recommendedName>
        <fullName evidence="8">CCT-beta</fullName>
    </recommendedName>
</protein>
<dbReference type="SUPFAM" id="SSF52029">
    <property type="entry name" value="GroEL apical domain-like"/>
    <property type="match status" value="1"/>
</dbReference>
<dbReference type="GO" id="GO:0005524">
    <property type="term" value="F:ATP binding"/>
    <property type="evidence" value="ECO:0007669"/>
    <property type="project" value="UniProtKB-KW"/>
</dbReference>
<dbReference type="GO" id="GO:0140662">
    <property type="term" value="F:ATP-dependent protein folding chaperone"/>
    <property type="evidence" value="ECO:0007669"/>
    <property type="project" value="InterPro"/>
</dbReference>
<dbReference type="InterPro" id="IPR002423">
    <property type="entry name" value="Cpn60/GroEL/TCP-1"/>
</dbReference>
<dbReference type="InterPro" id="IPR017998">
    <property type="entry name" value="Chaperone_TCP-1"/>
</dbReference>
<dbReference type="VEuPathDB" id="AmoebaDB:EHI5A_124130"/>
<accession>A0A5K1VF08</accession>
<evidence type="ECO:0000256" key="4">
    <source>
        <dbReference type="ARBA" id="ARBA00022741"/>
    </source>
</evidence>
<evidence type="ECO:0000256" key="5">
    <source>
        <dbReference type="ARBA" id="ARBA00022840"/>
    </source>
</evidence>
<dbReference type="GO" id="GO:0051082">
    <property type="term" value="F:unfolded protein binding"/>
    <property type="evidence" value="ECO:0007669"/>
    <property type="project" value="InterPro"/>
</dbReference>
<dbReference type="InterPro" id="IPR012716">
    <property type="entry name" value="Chap_CCT_beta"/>
</dbReference>
<dbReference type="PRINTS" id="PR00304">
    <property type="entry name" value="TCOMPLEXTCP1"/>
</dbReference>
<dbReference type="PANTHER" id="PTHR11353">
    <property type="entry name" value="CHAPERONIN"/>
    <property type="match status" value="1"/>
</dbReference>
<comment type="similarity">
    <text evidence="2 9">Belongs to the TCP-1 chaperonin family.</text>
</comment>